<comment type="caution">
    <text evidence="2">The sequence shown here is derived from an EMBL/GenBank/DDBJ whole genome shotgun (WGS) entry which is preliminary data.</text>
</comment>
<accession>A0A094Q5T3</accession>
<evidence type="ECO:0000313" key="2">
    <source>
        <dbReference type="EMBL" id="KGA19495.1"/>
    </source>
</evidence>
<name>A0A094Q5T3_9ZZZZ</name>
<dbReference type="AlphaFoldDB" id="A0A094Q5T3"/>
<feature type="domain" description="PD-(D/E)XK endonuclease-like" evidence="1">
    <location>
        <begin position="94"/>
        <end position="219"/>
    </location>
</feature>
<sequence>MEPITLSKDARAFISPSDLTFGWDNCHRCLWLYYNHQVKAPLFMPLVGDLAEMQELSCVGKTSADLNSDMPEGKVFKHAGWVVSKPIIVDGIETPYAIRGKYDLLMEHPDGTFGIVDCKFQANPSDKSKFYAVQLEAYAFALENPAKDTPIKVTTAGLLVWSPVKVRGNSSGNFGLELSCNWFPTERSPELIDSRLSDFIKMISGPVPQAKANCDQCKYIDKRVEILSGL</sequence>
<dbReference type="Gene3D" id="3.90.320.10">
    <property type="match status" value="1"/>
</dbReference>
<dbReference type="InterPro" id="IPR011604">
    <property type="entry name" value="PDDEXK-like_dom_sf"/>
</dbReference>
<gene>
    <name evidence="2" type="ORF">GM51_6610</name>
</gene>
<reference evidence="2" key="1">
    <citation type="submission" date="2014-06" db="EMBL/GenBank/DDBJ databases">
        <title>Key roles for freshwater Actinobacteria revealed by deep metagenomic sequencing.</title>
        <authorList>
            <person name="Ghai R."/>
            <person name="Mizuno C.M."/>
            <person name="Picazo A."/>
            <person name="Camacho A."/>
            <person name="Rodriguez-Valera F."/>
        </authorList>
    </citation>
    <scope>NUCLEOTIDE SEQUENCE</scope>
</reference>
<organism evidence="2">
    <name type="scientific">freshwater metagenome</name>
    <dbReference type="NCBI Taxonomy" id="449393"/>
    <lineage>
        <taxon>unclassified sequences</taxon>
        <taxon>metagenomes</taxon>
        <taxon>ecological metagenomes</taxon>
    </lineage>
</organism>
<proteinExistence type="predicted"/>
<protein>
    <recommendedName>
        <fullName evidence="1">PD-(D/E)XK endonuclease-like domain-containing protein</fullName>
    </recommendedName>
</protein>
<dbReference type="InterPro" id="IPR038726">
    <property type="entry name" value="PDDEXK_AddAB-type"/>
</dbReference>
<dbReference type="EMBL" id="JNSL01000030">
    <property type="protein sequence ID" value="KGA19495.1"/>
    <property type="molecule type" value="Genomic_DNA"/>
</dbReference>
<evidence type="ECO:0000259" key="1">
    <source>
        <dbReference type="Pfam" id="PF12705"/>
    </source>
</evidence>
<dbReference type="Pfam" id="PF12705">
    <property type="entry name" value="PDDEXK_1"/>
    <property type="match status" value="1"/>
</dbReference>